<gene>
    <name evidence="5" type="primary">dacB</name>
    <name evidence="5" type="ORF">C5O25_00935</name>
</gene>
<keyword evidence="6" id="KW-1185">Reference proteome</keyword>
<feature type="compositionally biased region" description="Basic residues" evidence="3">
    <location>
        <begin position="468"/>
        <end position="493"/>
    </location>
</feature>
<accession>A0A2V1J2R0</accession>
<proteinExistence type="inferred from homology"/>
<feature type="chain" id="PRO_5016054692" evidence="4">
    <location>
        <begin position="26"/>
        <end position="493"/>
    </location>
</feature>
<evidence type="ECO:0000313" key="5">
    <source>
        <dbReference type="EMBL" id="PWB09804.1"/>
    </source>
</evidence>
<dbReference type="NCBIfam" id="TIGR00666">
    <property type="entry name" value="PBP4"/>
    <property type="match status" value="1"/>
</dbReference>
<protein>
    <submittedName>
        <fullName evidence="5">D-alanyl-D-alanine carboxypeptidase/D-alanyl-D-alanine-endopeptidase</fullName>
    </submittedName>
</protein>
<reference evidence="6" key="1">
    <citation type="submission" date="2018-02" db="EMBL/GenBank/DDBJ databases">
        <authorList>
            <person name="Clavel T."/>
            <person name="Strowig T."/>
        </authorList>
    </citation>
    <scope>NUCLEOTIDE SEQUENCE [LARGE SCALE GENOMIC DNA]</scope>
    <source>
        <strain evidence="6">DSM 100764</strain>
    </source>
</reference>
<organism evidence="5 6">
    <name type="scientific">Paramuribaculum intestinale</name>
    <dbReference type="NCBI Taxonomy" id="2094151"/>
    <lineage>
        <taxon>Bacteria</taxon>
        <taxon>Pseudomonadati</taxon>
        <taxon>Bacteroidota</taxon>
        <taxon>Bacteroidia</taxon>
        <taxon>Bacteroidales</taxon>
        <taxon>Muribaculaceae</taxon>
        <taxon>Paramuribaculum</taxon>
    </lineage>
</organism>
<name>A0A2V1J2R0_9BACT</name>
<keyword evidence="4" id="KW-0732">Signal</keyword>
<dbReference type="AlphaFoldDB" id="A0A2V1J2R0"/>
<evidence type="ECO:0000313" key="6">
    <source>
        <dbReference type="Proteomes" id="UP000244925"/>
    </source>
</evidence>
<dbReference type="RefSeq" id="WP_107034856.1">
    <property type="nucleotide sequence ID" value="NZ_CAOMFE010000002.1"/>
</dbReference>
<evidence type="ECO:0000256" key="4">
    <source>
        <dbReference type="SAM" id="SignalP"/>
    </source>
</evidence>
<dbReference type="InterPro" id="IPR000667">
    <property type="entry name" value="Peptidase_S13"/>
</dbReference>
<feature type="signal peptide" evidence="4">
    <location>
        <begin position="1"/>
        <end position="25"/>
    </location>
</feature>
<dbReference type="EMBL" id="PUBV01000001">
    <property type="protein sequence ID" value="PWB09804.1"/>
    <property type="molecule type" value="Genomic_DNA"/>
</dbReference>
<dbReference type="PRINTS" id="PR00922">
    <property type="entry name" value="DADACBPTASE3"/>
</dbReference>
<feature type="region of interest" description="Disordered" evidence="3">
    <location>
        <begin position="464"/>
        <end position="493"/>
    </location>
</feature>
<dbReference type="GO" id="GO:0004185">
    <property type="term" value="F:serine-type carboxypeptidase activity"/>
    <property type="evidence" value="ECO:0007669"/>
    <property type="project" value="InterPro"/>
</dbReference>
<dbReference type="Gene3D" id="3.40.710.10">
    <property type="entry name" value="DD-peptidase/beta-lactamase superfamily"/>
    <property type="match status" value="2"/>
</dbReference>
<comment type="similarity">
    <text evidence="1">Belongs to the peptidase S13 family.</text>
</comment>
<keyword evidence="5" id="KW-0645">Protease</keyword>
<evidence type="ECO:0000256" key="1">
    <source>
        <dbReference type="ARBA" id="ARBA00006096"/>
    </source>
</evidence>
<keyword evidence="2" id="KW-0378">Hydrolase</keyword>
<dbReference type="InterPro" id="IPR012338">
    <property type="entry name" value="Beta-lactam/transpept-like"/>
</dbReference>
<dbReference type="Gene3D" id="3.50.80.20">
    <property type="entry name" value="D-Ala-D-Ala carboxypeptidase C, peptidase S13"/>
    <property type="match status" value="1"/>
</dbReference>
<dbReference type="GO" id="GO:0006508">
    <property type="term" value="P:proteolysis"/>
    <property type="evidence" value="ECO:0007669"/>
    <property type="project" value="InterPro"/>
</dbReference>
<evidence type="ECO:0000256" key="3">
    <source>
        <dbReference type="SAM" id="MobiDB-lite"/>
    </source>
</evidence>
<dbReference type="SUPFAM" id="SSF56601">
    <property type="entry name" value="beta-lactamase/transpeptidase-like"/>
    <property type="match status" value="1"/>
</dbReference>
<keyword evidence="5" id="KW-0121">Carboxypeptidase</keyword>
<sequence length="493" mass="53284">MIKYSTLRRSIFVVLAMAMAVSVKAAGPASPIGVSGVGESHLGIYIADIATGETLRDINSNAAFVPASITKALTSASVLTLMNSCDRYETRVEAVGKITDDGTLKGDIVVRCVGDPTVESAYFDEAGGFADSIAAAVVATGIKQVEGTVVIDSSLMPEEGVPDGWADEDIVWPYGTSHHAANFRDNKFVLTLPSRKSVPYVPGLQVSHTPAKGSLKIDRKKDSNVIISRGNPRRNGESITVSTPDPSAVMRHEVMQKLRHNGVEMSDAPVSADGDDVASTLYIHRSPELVDILRSLMYRSDNMMAEAMLRSVAPGQSRASAVKTELDMWETRDVDTRRVVIEDGSGLSRNDRLTPMFLANVFTWMASHYKAPDYVSLFPKAGCDGTLKSFLRDTPLEGRVALKTGSMRGVQSYAGYMLGGDGQPTHVIVIMVNGFTCGRTALKTGIEDMLLSMFAPDYVRPVKQVTKAPKKKGGASRTKSQKSRKSSKKKRRV</sequence>
<dbReference type="GO" id="GO:0000270">
    <property type="term" value="P:peptidoglycan metabolic process"/>
    <property type="evidence" value="ECO:0007669"/>
    <property type="project" value="TreeGrafter"/>
</dbReference>
<comment type="caution">
    <text evidence="5">The sequence shown here is derived from an EMBL/GenBank/DDBJ whole genome shotgun (WGS) entry which is preliminary data.</text>
</comment>
<dbReference type="Pfam" id="PF02113">
    <property type="entry name" value="Peptidase_S13"/>
    <property type="match status" value="1"/>
</dbReference>
<dbReference type="PANTHER" id="PTHR30023">
    <property type="entry name" value="D-ALANYL-D-ALANINE CARBOXYPEPTIDASE"/>
    <property type="match status" value="1"/>
</dbReference>
<evidence type="ECO:0000256" key="2">
    <source>
        <dbReference type="ARBA" id="ARBA00022801"/>
    </source>
</evidence>
<dbReference type="Proteomes" id="UP000244925">
    <property type="component" value="Unassembled WGS sequence"/>
</dbReference>
<dbReference type="PANTHER" id="PTHR30023:SF0">
    <property type="entry name" value="PENICILLIN-SENSITIVE CARBOXYPEPTIDASE A"/>
    <property type="match status" value="1"/>
</dbReference>